<organism evidence="2 3">
    <name type="scientific">Porites evermanni</name>
    <dbReference type="NCBI Taxonomy" id="104178"/>
    <lineage>
        <taxon>Eukaryota</taxon>
        <taxon>Metazoa</taxon>
        <taxon>Cnidaria</taxon>
        <taxon>Anthozoa</taxon>
        <taxon>Hexacorallia</taxon>
        <taxon>Scleractinia</taxon>
        <taxon>Fungiina</taxon>
        <taxon>Poritidae</taxon>
        <taxon>Porites</taxon>
    </lineage>
</organism>
<evidence type="ECO:0000313" key="3">
    <source>
        <dbReference type="Proteomes" id="UP001159427"/>
    </source>
</evidence>
<dbReference type="PANTHER" id="PTHR34615">
    <property type="entry name" value="PX DOMAIN-CONTAINING PROTEIN"/>
    <property type="match status" value="1"/>
</dbReference>
<keyword evidence="3" id="KW-1185">Reference proteome</keyword>
<sequence length="142" mass="16157">QQYDPFNLDNIDSAECKAEFHIEKADLPRLAEALQLPPTFHCQQRTVLDSMEGLCILLKRVSYPCRYSDMIPRFGRPASVLSLKTNHTLDYIYENHGHLITISNSSHWPTYLHLWRPSIPSKGTPPSSISSRLSYSTNAGLQ</sequence>
<comment type="caution">
    <text evidence="2">The sequence shown here is derived from an EMBL/GenBank/DDBJ whole genome shotgun (WGS) entry which is preliminary data.</text>
</comment>
<reference evidence="2 3" key="1">
    <citation type="submission" date="2022-05" db="EMBL/GenBank/DDBJ databases">
        <authorList>
            <consortium name="Genoscope - CEA"/>
            <person name="William W."/>
        </authorList>
    </citation>
    <scope>NUCLEOTIDE SEQUENCE [LARGE SCALE GENOMIC DNA]</scope>
</reference>
<dbReference type="PANTHER" id="PTHR34615:SF1">
    <property type="entry name" value="PX DOMAIN-CONTAINING PROTEIN"/>
    <property type="match status" value="1"/>
</dbReference>
<evidence type="ECO:0000256" key="1">
    <source>
        <dbReference type="SAM" id="MobiDB-lite"/>
    </source>
</evidence>
<gene>
    <name evidence="2" type="ORF">PEVE_00003930</name>
</gene>
<dbReference type="Proteomes" id="UP001159427">
    <property type="component" value="Unassembled WGS sequence"/>
</dbReference>
<feature type="non-terminal residue" evidence="2">
    <location>
        <position position="1"/>
    </location>
</feature>
<protein>
    <submittedName>
        <fullName evidence="2">Uncharacterized protein</fullName>
    </submittedName>
</protein>
<feature type="region of interest" description="Disordered" evidence="1">
    <location>
        <begin position="121"/>
        <end position="142"/>
    </location>
</feature>
<accession>A0ABN8LX27</accession>
<feature type="compositionally biased region" description="Low complexity" evidence="1">
    <location>
        <begin position="127"/>
        <end position="136"/>
    </location>
</feature>
<dbReference type="EMBL" id="CALNXI010000124">
    <property type="protein sequence ID" value="CAH3019731.1"/>
    <property type="molecule type" value="Genomic_DNA"/>
</dbReference>
<name>A0ABN8LX27_9CNID</name>
<proteinExistence type="predicted"/>
<evidence type="ECO:0000313" key="2">
    <source>
        <dbReference type="EMBL" id="CAH3019731.1"/>
    </source>
</evidence>